<name>A0A1H0A4A4_9BACL</name>
<dbReference type="Gene3D" id="2.40.50.1020">
    <property type="entry name" value="LytTr DNA-binding domain"/>
    <property type="match status" value="1"/>
</dbReference>
<organism evidence="2 3">
    <name type="scientific">Paenibacillus jilunlii</name>
    <dbReference type="NCBI Taxonomy" id="682956"/>
    <lineage>
        <taxon>Bacteria</taxon>
        <taxon>Bacillati</taxon>
        <taxon>Bacillota</taxon>
        <taxon>Bacilli</taxon>
        <taxon>Bacillales</taxon>
        <taxon>Paenibacillaceae</taxon>
        <taxon>Paenibacillus</taxon>
    </lineage>
</organism>
<dbReference type="Pfam" id="PF04397">
    <property type="entry name" value="LytTR"/>
    <property type="match status" value="1"/>
</dbReference>
<protein>
    <submittedName>
        <fullName evidence="2">LytTr DNA-binding domain-containing protein</fullName>
    </submittedName>
</protein>
<feature type="domain" description="HTH LytTR-type" evidence="1">
    <location>
        <begin position="40"/>
        <end position="107"/>
    </location>
</feature>
<dbReference type="InterPro" id="IPR007492">
    <property type="entry name" value="LytTR_DNA-bd_dom"/>
</dbReference>
<dbReference type="GO" id="GO:0003677">
    <property type="term" value="F:DNA binding"/>
    <property type="evidence" value="ECO:0007669"/>
    <property type="project" value="UniProtKB-KW"/>
</dbReference>
<accession>A0A1H0A4A4</accession>
<gene>
    <name evidence="2" type="ORF">SAMN05216191_13457</name>
</gene>
<evidence type="ECO:0000259" key="1">
    <source>
        <dbReference type="Pfam" id="PF04397"/>
    </source>
</evidence>
<evidence type="ECO:0000313" key="3">
    <source>
        <dbReference type="Proteomes" id="UP000182783"/>
    </source>
</evidence>
<sequence>MKLLTVKMHGRTGEDSDFVLLDLINEVNAIDLWDRTKNSSSVLAFHTARGSYLALTTLSDIAKAWEQYGFTLVGKDIVINQNRVDNIKAIDNNGSVVTFVDGMHCNVKKQI</sequence>
<dbReference type="RefSeq" id="WP_062519502.1">
    <property type="nucleotide sequence ID" value="NZ_CP048429.1"/>
</dbReference>
<keyword evidence="2" id="KW-0238">DNA-binding</keyword>
<dbReference type="Proteomes" id="UP000182783">
    <property type="component" value="Unassembled WGS sequence"/>
</dbReference>
<proteinExistence type="predicted"/>
<dbReference type="EMBL" id="FNGM01000034">
    <property type="protein sequence ID" value="SDN28350.1"/>
    <property type="molecule type" value="Genomic_DNA"/>
</dbReference>
<dbReference type="AlphaFoldDB" id="A0A1H0A4A4"/>
<reference evidence="2 3" key="1">
    <citation type="submission" date="2016-10" db="EMBL/GenBank/DDBJ databases">
        <authorList>
            <person name="de Groot N.N."/>
        </authorList>
    </citation>
    <scope>NUCLEOTIDE SEQUENCE [LARGE SCALE GENOMIC DNA]</scope>
    <source>
        <strain evidence="2 3">CGMCC 1.10239</strain>
    </source>
</reference>
<evidence type="ECO:0000313" key="2">
    <source>
        <dbReference type="EMBL" id="SDN28350.1"/>
    </source>
</evidence>